<evidence type="ECO:0000256" key="5">
    <source>
        <dbReference type="ARBA" id="ARBA00023136"/>
    </source>
</evidence>
<evidence type="ECO:0000256" key="7">
    <source>
        <dbReference type="SAM" id="Phobius"/>
    </source>
</evidence>
<evidence type="ECO:0000256" key="2">
    <source>
        <dbReference type="ARBA" id="ARBA00009773"/>
    </source>
</evidence>
<feature type="transmembrane region" description="Helical" evidence="7">
    <location>
        <begin position="91"/>
        <end position="110"/>
    </location>
</feature>
<evidence type="ECO:0000256" key="1">
    <source>
        <dbReference type="ARBA" id="ARBA00004141"/>
    </source>
</evidence>
<dbReference type="KEGG" id="acaf:CA12_43800"/>
<feature type="transmembrane region" description="Helical" evidence="7">
    <location>
        <begin position="325"/>
        <end position="347"/>
    </location>
</feature>
<feature type="transmembrane region" description="Helical" evidence="7">
    <location>
        <begin position="245"/>
        <end position="264"/>
    </location>
</feature>
<name>A0A517PFV0_9PLAN</name>
<accession>A0A517PFV0</accession>
<dbReference type="PANTHER" id="PTHR21716:SF4">
    <property type="entry name" value="TRANSMEMBRANE PROTEIN 245"/>
    <property type="match status" value="1"/>
</dbReference>
<evidence type="ECO:0000313" key="8">
    <source>
        <dbReference type="EMBL" id="QDT18239.1"/>
    </source>
</evidence>
<protein>
    <submittedName>
        <fullName evidence="8">Putative inner membrane protein</fullName>
    </submittedName>
</protein>
<dbReference type="AlphaFoldDB" id="A0A517PFV0"/>
<dbReference type="Proteomes" id="UP000318741">
    <property type="component" value="Chromosome"/>
</dbReference>
<evidence type="ECO:0000313" key="9">
    <source>
        <dbReference type="Proteomes" id="UP000318741"/>
    </source>
</evidence>
<gene>
    <name evidence="8" type="ORF">CA12_43800</name>
</gene>
<evidence type="ECO:0000256" key="6">
    <source>
        <dbReference type="SAM" id="MobiDB-lite"/>
    </source>
</evidence>
<dbReference type="EMBL" id="CP036265">
    <property type="protein sequence ID" value="QDT18239.1"/>
    <property type="molecule type" value="Genomic_DNA"/>
</dbReference>
<organism evidence="8 9">
    <name type="scientific">Alienimonas californiensis</name>
    <dbReference type="NCBI Taxonomy" id="2527989"/>
    <lineage>
        <taxon>Bacteria</taxon>
        <taxon>Pseudomonadati</taxon>
        <taxon>Planctomycetota</taxon>
        <taxon>Planctomycetia</taxon>
        <taxon>Planctomycetales</taxon>
        <taxon>Planctomycetaceae</taxon>
        <taxon>Alienimonas</taxon>
    </lineage>
</organism>
<feature type="transmembrane region" description="Helical" evidence="7">
    <location>
        <begin position="354"/>
        <end position="375"/>
    </location>
</feature>
<keyword evidence="3 7" id="KW-0812">Transmembrane</keyword>
<feature type="compositionally biased region" description="Low complexity" evidence="6">
    <location>
        <begin position="447"/>
        <end position="467"/>
    </location>
</feature>
<dbReference type="Pfam" id="PF01594">
    <property type="entry name" value="AI-2E_transport"/>
    <property type="match status" value="1"/>
</dbReference>
<evidence type="ECO:0000256" key="3">
    <source>
        <dbReference type="ARBA" id="ARBA00022692"/>
    </source>
</evidence>
<comment type="subcellular location">
    <subcellularLocation>
        <location evidence="1">Membrane</location>
        <topology evidence="1">Multi-pass membrane protein</topology>
    </subcellularLocation>
</comment>
<dbReference type="PANTHER" id="PTHR21716">
    <property type="entry name" value="TRANSMEMBRANE PROTEIN"/>
    <property type="match status" value="1"/>
</dbReference>
<dbReference type="InterPro" id="IPR002549">
    <property type="entry name" value="AI-2E-like"/>
</dbReference>
<evidence type="ECO:0000256" key="4">
    <source>
        <dbReference type="ARBA" id="ARBA00022989"/>
    </source>
</evidence>
<keyword evidence="5 7" id="KW-0472">Membrane</keyword>
<keyword evidence="9" id="KW-1185">Reference proteome</keyword>
<feature type="transmembrane region" description="Helical" evidence="7">
    <location>
        <begin position="122"/>
        <end position="151"/>
    </location>
</feature>
<dbReference type="OrthoDB" id="9815028at2"/>
<reference evidence="8 9" key="1">
    <citation type="submission" date="2019-02" db="EMBL/GenBank/DDBJ databases">
        <title>Deep-cultivation of Planctomycetes and their phenomic and genomic characterization uncovers novel biology.</title>
        <authorList>
            <person name="Wiegand S."/>
            <person name="Jogler M."/>
            <person name="Boedeker C."/>
            <person name="Pinto D."/>
            <person name="Vollmers J."/>
            <person name="Rivas-Marin E."/>
            <person name="Kohn T."/>
            <person name="Peeters S.H."/>
            <person name="Heuer A."/>
            <person name="Rast P."/>
            <person name="Oberbeckmann S."/>
            <person name="Bunk B."/>
            <person name="Jeske O."/>
            <person name="Meyerdierks A."/>
            <person name="Storesund J.E."/>
            <person name="Kallscheuer N."/>
            <person name="Luecker S."/>
            <person name="Lage O.M."/>
            <person name="Pohl T."/>
            <person name="Merkel B.J."/>
            <person name="Hornburger P."/>
            <person name="Mueller R.-W."/>
            <person name="Bruemmer F."/>
            <person name="Labrenz M."/>
            <person name="Spormann A.M."/>
            <person name="Op den Camp H."/>
            <person name="Overmann J."/>
            <person name="Amann R."/>
            <person name="Jetten M.S.M."/>
            <person name="Mascher T."/>
            <person name="Medema M.H."/>
            <person name="Devos D.P."/>
            <person name="Kaster A.-K."/>
            <person name="Ovreas L."/>
            <person name="Rohde M."/>
            <person name="Galperin M.Y."/>
            <person name="Jogler C."/>
        </authorList>
    </citation>
    <scope>NUCLEOTIDE SEQUENCE [LARGE SCALE GENOMIC DNA]</scope>
    <source>
        <strain evidence="8 9">CA12</strain>
    </source>
</reference>
<feature type="transmembrane region" description="Helical" evidence="7">
    <location>
        <begin position="64"/>
        <end position="85"/>
    </location>
</feature>
<feature type="region of interest" description="Disordered" evidence="6">
    <location>
        <begin position="1"/>
        <end position="58"/>
    </location>
</feature>
<dbReference type="GO" id="GO:0016020">
    <property type="term" value="C:membrane"/>
    <property type="evidence" value="ECO:0007669"/>
    <property type="project" value="UniProtKB-SubCell"/>
</dbReference>
<sequence length="476" mass="50480">MGSREGNAPALIHRGGVGVRLRRVTDDRPPADPSLPVPRRSDSPPAAPVPARPGSGRRGSRLNLARVISLGALSALIVFLGITFYRVIAPFLLPLFLAAVVAVLCRPWYMRLRVRLNRRGRVAAGVVTAAVLGLILLPITAATVAAGSYLIDLGEAARTRVADLKVEMADAAGREDFDYRTLIAADVREALKLEPPAEGERDFVASAAKLLPSEYTELRAAVVQGGRDLPAVAGVGVAAGVLSNAVELLIALAMFGVGLYYFLCDGPALLQGTRELVPVQTEYQQALLDRFDTVLRAVVLSTFLAAAAQGILTAIAIQFCGLGHFVAFAVAGTLSALIPLAGTWLVWGPCVVWLYLHDSPVAATLLALFGIVVVGTLDNVIRTLVLNNDAKLHPLLAFVCVLGGLKVMGIWGVFVGPVVAACLHTLLEIFNTELREFSRERFDPAVAARRPPDGQQRPRPPAADAHPPLTPTVAAT</sequence>
<comment type="similarity">
    <text evidence="2">Belongs to the autoinducer-2 exporter (AI-2E) (TC 2.A.86) family.</text>
</comment>
<feature type="transmembrane region" description="Helical" evidence="7">
    <location>
        <begin position="297"/>
        <end position="319"/>
    </location>
</feature>
<feature type="region of interest" description="Disordered" evidence="6">
    <location>
        <begin position="445"/>
        <end position="476"/>
    </location>
</feature>
<keyword evidence="4 7" id="KW-1133">Transmembrane helix</keyword>
<proteinExistence type="inferred from homology"/>
<feature type="transmembrane region" description="Helical" evidence="7">
    <location>
        <begin position="395"/>
        <end position="427"/>
    </location>
</feature>